<dbReference type="GO" id="GO:0051879">
    <property type="term" value="F:Hsp90 protein binding"/>
    <property type="evidence" value="ECO:0007669"/>
    <property type="project" value="TreeGrafter"/>
</dbReference>
<dbReference type="PANTHER" id="PTHR46035:SF1">
    <property type="entry name" value="TETRATRICOPEPTIDE REPEAT PROTEIN 4"/>
    <property type="match status" value="1"/>
</dbReference>
<sequence>MVGPAHVPLPQPAPVEEKMAAFDSVPLFMKSLPEDALGDPTVAALQSLAYEGTPDEIAQNFKEQGNDYFKGKRYREAVGFYTQGMDATPTDTVLIEALLCNRAACNLELSE</sequence>
<keyword evidence="3" id="KW-1185">Reference proteome</keyword>
<dbReference type="STRING" id="1314783.A0A165S6W3"/>
<reference evidence="2 3" key="1">
    <citation type="journal article" date="2016" name="Mol. Biol. Evol.">
        <title>Comparative Genomics of Early-Diverging Mushroom-Forming Fungi Provides Insights into the Origins of Lignocellulose Decay Capabilities.</title>
        <authorList>
            <person name="Nagy L.G."/>
            <person name="Riley R."/>
            <person name="Tritt A."/>
            <person name="Adam C."/>
            <person name="Daum C."/>
            <person name="Floudas D."/>
            <person name="Sun H."/>
            <person name="Yadav J.S."/>
            <person name="Pangilinan J."/>
            <person name="Larsson K.H."/>
            <person name="Matsuura K."/>
            <person name="Barry K."/>
            <person name="Labutti K."/>
            <person name="Kuo R."/>
            <person name="Ohm R.A."/>
            <person name="Bhattacharya S.S."/>
            <person name="Shirouzu T."/>
            <person name="Yoshinaga Y."/>
            <person name="Martin F.M."/>
            <person name="Grigoriev I.V."/>
            <person name="Hibbett D.S."/>
        </authorList>
    </citation>
    <scope>NUCLEOTIDE SEQUENCE [LARGE SCALE GENOMIC DNA]</scope>
    <source>
        <strain evidence="2 3">L-15889</strain>
    </source>
</reference>
<evidence type="ECO:0000313" key="3">
    <source>
        <dbReference type="Proteomes" id="UP000076727"/>
    </source>
</evidence>
<evidence type="ECO:0008006" key="4">
    <source>
        <dbReference type="Google" id="ProtNLM"/>
    </source>
</evidence>
<dbReference type="GO" id="GO:0030544">
    <property type="term" value="F:Hsp70 protein binding"/>
    <property type="evidence" value="ECO:0007669"/>
    <property type="project" value="TreeGrafter"/>
</dbReference>
<organism evidence="2 3">
    <name type="scientific">Daedalea quercina L-15889</name>
    <dbReference type="NCBI Taxonomy" id="1314783"/>
    <lineage>
        <taxon>Eukaryota</taxon>
        <taxon>Fungi</taxon>
        <taxon>Dikarya</taxon>
        <taxon>Basidiomycota</taxon>
        <taxon>Agaricomycotina</taxon>
        <taxon>Agaricomycetes</taxon>
        <taxon>Polyporales</taxon>
        <taxon>Fomitopsis</taxon>
    </lineage>
</organism>
<dbReference type="InterPro" id="IPR011990">
    <property type="entry name" value="TPR-like_helical_dom_sf"/>
</dbReference>
<dbReference type="Gene3D" id="1.25.40.10">
    <property type="entry name" value="Tetratricopeptide repeat domain"/>
    <property type="match status" value="1"/>
</dbReference>
<gene>
    <name evidence="2" type="ORF">DAEQUDRAFT_665966</name>
</gene>
<name>A0A165S6W3_9APHY</name>
<dbReference type="AlphaFoldDB" id="A0A165S6W3"/>
<protein>
    <recommendedName>
        <fullName evidence="4">TPR-like protein</fullName>
    </recommendedName>
</protein>
<dbReference type="PROSITE" id="PS50005">
    <property type="entry name" value="TPR"/>
    <property type="match status" value="1"/>
</dbReference>
<evidence type="ECO:0000313" key="2">
    <source>
        <dbReference type="EMBL" id="KZT71606.1"/>
    </source>
</evidence>
<dbReference type="SUPFAM" id="SSF48452">
    <property type="entry name" value="TPR-like"/>
    <property type="match status" value="1"/>
</dbReference>
<proteinExistence type="predicted"/>
<feature type="non-terminal residue" evidence="2">
    <location>
        <position position="111"/>
    </location>
</feature>
<dbReference type="InterPro" id="IPR019734">
    <property type="entry name" value="TPR_rpt"/>
</dbReference>
<keyword evidence="1" id="KW-0802">TPR repeat</keyword>
<dbReference type="EMBL" id="KV429045">
    <property type="protein sequence ID" value="KZT71606.1"/>
    <property type="molecule type" value="Genomic_DNA"/>
</dbReference>
<dbReference type="GO" id="GO:0005829">
    <property type="term" value="C:cytosol"/>
    <property type="evidence" value="ECO:0007669"/>
    <property type="project" value="TreeGrafter"/>
</dbReference>
<feature type="repeat" description="TPR" evidence="1">
    <location>
        <begin position="58"/>
        <end position="91"/>
    </location>
</feature>
<dbReference type="PANTHER" id="PTHR46035">
    <property type="entry name" value="TETRATRICOPEPTIDE REPEAT PROTEIN 4"/>
    <property type="match status" value="1"/>
</dbReference>
<dbReference type="GO" id="GO:0006457">
    <property type="term" value="P:protein folding"/>
    <property type="evidence" value="ECO:0007669"/>
    <property type="project" value="TreeGrafter"/>
</dbReference>
<dbReference type="Proteomes" id="UP000076727">
    <property type="component" value="Unassembled WGS sequence"/>
</dbReference>
<dbReference type="GO" id="GO:0005634">
    <property type="term" value="C:nucleus"/>
    <property type="evidence" value="ECO:0007669"/>
    <property type="project" value="TreeGrafter"/>
</dbReference>
<accession>A0A165S6W3</accession>
<evidence type="ECO:0000256" key="1">
    <source>
        <dbReference type="PROSITE-ProRule" id="PRU00339"/>
    </source>
</evidence>
<dbReference type="OrthoDB" id="1724687at2759"/>